<name>A0AAN6MDY6_9PEZI</name>
<dbReference type="EMBL" id="MU855942">
    <property type="protein sequence ID" value="KAK3898409.1"/>
    <property type="molecule type" value="Genomic_DNA"/>
</dbReference>
<proteinExistence type="predicted"/>
<dbReference type="AlphaFoldDB" id="A0AAN6MDY6"/>
<gene>
    <name evidence="1" type="ORF">C8A05DRAFT_38007</name>
</gene>
<dbReference type="Proteomes" id="UP001303889">
    <property type="component" value="Unassembled WGS sequence"/>
</dbReference>
<comment type="caution">
    <text evidence="1">The sequence shown here is derived from an EMBL/GenBank/DDBJ whole genome shotgun (WGS) entry which is preliminary data.</text>
</comment>
<protein>
    <submittedName>
        <fullName evidence="1">Uncharacterized protein</fullName>
    </submittedName>
</protein>
<sequence length="203" mass="22018">MTGSSIPLTSIIGLREKSGSGEVLRMPSYLHFADVVSLSMVKALRSTLARNGGLDVESMRKTTCLNGSKTDCWGCGNQICIGCTTMSEIPDPETTDHVENCITVCSTCYYLHCCGSSGPQPQKVQTGQACRHGLKTKEFGTRARELCSLCSRRTKEEILLSRQGKETAELRQLESATAFCAVCESMLPAGSPRWWACSCLGTM</sequence>
<reference evidence="1" key="1">
    <citation type="journal article" date="2023" name="Mol. Phylogenet. Evol.">
        <title>Genome-scale phylogeny and comparative genomics of the fungal order Sordariales.</title>
        <authorList>
            <person name="Hensen N."/>
            <person name="Bonometti L."/>
            <person name="Westerberg I."/>
            <person name="Brannstrom I.O."/>
            <person name="Guillou S."/>
            <person name="Cros-Aarteil S."/>
            <person name="Calhoun S."/>
            <person name="Haridas S."/>
            <person name="Kuo A."/>
            <person name="Mondo S."/>
            <person name="Pangilinan J."/>
            <person name="Riley R."/>
            <person name="LaButti K."/>
            <person name="Andreopoulos B."/>
            <person name="Lipzen A."/>
            <person name="Chen C."/>
            <person name="Yan M."/>
            <person name="Daum C."/>
            <person name="Ng V."/>
            <person name="Clum A."/>
            <person name="Steindorff A."/>
            <person name="Ohm R.A."/>
            <person name="Martin F."/>
            <person name="Silar P."/>
            <person name="Natvig D.O."/>
            <person name="Lalanne C."/>
            <person name="Gautier V."/>
            <person name="Ament-Velasquez S.L."/>
            <person name="Kruys A."/>
            <person name="Hutchinson M.I."/>
            <person name="Powell A.J."/>
            <person name="Barry K."/>
            <person name="Miller A.N."/>
            <person name="Grigoriev I.V."/>
            <person name="Debuchy R."/>
            <person name="Gladieux P."/>
            <person name="Hiltunen Thoren M."/>
            <person name="Johannesson H."/>
        </authorList>
    </citation>
    <scope>NUCLEOTIDE SEQUENCE</scope>
    <source>
        <strain evidence="1">CBS 103.79</strain>
    </source>
</reference>
<keyword evidence="2" id="KW-1185">Reference proteome</keyword>
<evidence type="ECO:0000313" key="1">
    <source>
        <dbReference type="EMBL" id="KAK3898409.1"/>
    </source>
</evidence>
<accession>A0AAN6MDY6</accession>
<reference evidence="1" key="2">
    <citation type="submission" date="2023-05" db="EMBL/GenBank/DDBJ databases">
        <authorList>
            <consortium name="Lawrence Berkeley National Laboratory"/>
            <person name="Steindorff A."/>
            <person name="Hensen N."/>
            <person name="Bonometti L."/>
            <person name="Westerberg I."/>
            <person name="Brannstrom I.O."/>
            <person name="Guillou S."/>
            <person name="Cros-Aarteil S."/>
            <person name="Calhoun S."/>
            <person name="Haridas S."/>
            <person name="Kuo A."/>
            <person name="Mondo S."/>
            <person name="Pangilinan J."/>
            <person name="Riley R."/>
            <person name="Labutti K."/>
            <person name="Andreopoulos B."/>
            <person name="Lipzen A."/>
            <person name="Chen C."/>
            <person name="Yanf M."/>
            <person name="Daum C."/>
            <person name="Ng V."/>
            <person name="Clum A."/>
            <person name="Ohm R."/>
            <person name="Martin F."/>
            <person name="Silar P."/>
            <person name="Natvig D."/>
            <person name="Lalanne C."/>
            <person name="Gautier V."/>
            <person name="Ament-Velasquez S.L."/>
            <person name="Kruys A."/>
            <person name="Hutchinson M.I."/>
            <person name="Powell A.J."/>
            <person name="Barry K."/>
            <person name="Miller A.N."/>
            <person name="Grigoriev I.V."/>
            <person name="Debuchy R."/>
            <person name="Gladieux P."/>
            <person name="Thoren M.H."/>
            <person name="Johannesson H."/>
        </authorList>
    </citation>
    <scope>NUCLEOTIDE SEQUENCE</scope>
    <source>
        <strain evidence="1">CBS 103.79</strain>
    </source>
</reference>
<evidence type="ECO:0000313" key="2">
    <source>
        <dbReference type="Proteomes" id="UP001303889"/>
    </source>
</evidence>
<organism evidence="1 2">
    <name type="scientific">Staphylotrichum tortipilum</name>
    <dbReference type="NCBI Taxonomy" id="2831512"/>
    <lineage>
        <taxon>Eukaryota</taxon>
        <taxon>Fungi</taxon>
        <taxon>Dikarya</taxon>
        <taxon>Ascomycota</taxon>
        <taxon>Pezizomycotina</taxon>
        <taxon>Sordariomycetes</taxon>
        <taxon>Sordariomycetidae</taxon>
        <taxon>Sordariales</taxon>
        <taxon>Chaetomiaceae</taxon>
        <taxon>Staphylotrichum</taxon>
    </lineage>
</organism>